<dbReference type="GO" id="GO:0006412">
    <property type="term" value="P:translation"/>
    <property type="evidence" value="ECO:0007669"/>
    <property type="project" value="UniProtKB-UniRule"/>
</dbReference>
<reference evidence="8 9" key="1">
    <citation type="journal article" date="2016" name="Nat. Commun.">
        <title>Thousands of microbial genomes shed light on interconnected biogeochemical processes in an aquifer system.</title>
        <authorList>
            <person name="Anantharaman K."/>
            <person name="Brown C.T."/>
            <person name="Hug L.A."/>
            <person name="Sharon I."/>
            <person name="Castelle C.J."/>
            <person name="Probst A.J."/>
            <person name="Thomas B.C."/>
            <person name="Singh A."/>
            <person name="Wilkins M.J."/>
            <person name="Karaoz U."/>
            <person name="Brodie E.L."/>
            <person name="Williams K.H."/>
            <person name="Hubbard S.S."/>
            <person name="Banfield J.F."/>
        </authorList>
    </citation>
    <scope>NUCLEOTIDE SEQUENCE [LARGE SCALE GENOMIC DNA]</scope>
</reference>
<dbReference type="HAMAP" id="MF_01341">
    <property type="entry name" value="Ribosomal_uL15"/>
    <property type="match status" value="1"/>
</dbReference>
<dbReference type="GO" id="GO:0015934">
    <property type="term" value="C:large ribosomal subunit"/>
    <property type="evidence" value="ECO:0007669"/>
    <property type="project" value="InterPro"/>
</dbReference>
<dbReference type="InterPro" id="IPR021131">
    <property type="entry name" value="Ribosomal_uL15/eL18"/>
</dbReference>
<evidence type="ECO:0000256" key="2">
    <source>
        <dbReference type="ARBA" id="ARBA00022980"/>
    </source>
</evidence>
<dbReference type="EMBL" id="MGHY01000005">
    <property type="protein sequence ID" value="OGM80056.1"/>
    <property type="molecule type" value="Genomic_DNA"/>
</dbReference>
<gene>
    <name evidence="4" type="primary">rplO</name>
    <name evidence="8" type="ORF">A2382_05230</name>
</gene>
<dbReference type="InterPro" id="IPR005749">
    <property type="entry name" value="Ribosomal_uL15_bac-type"/>
</dbReference>
<dbReference type="GO" id="GO:0019843">
    <property type="term" value="F:rRNA binding"/>
    <property type="evidence" value="ECO:0007669"/>
    <property type="project" value="UniProtKB-UniRule"/>
</dbReference>
<name>A0A1F8CVF8_9BACT</name>
<comment type="similarity">
    <text evidence="1 4 5">Belongs to the universal ribosomal protein uL15 family.</text>
</comment>
<feature type="region of interest" description="Disordered" evidence="6">
    <location>
        <begin position="15"/>
        <end position="35"/>
    </location>
</feature>
<dbReference type="AlphaFoldDB" id="A0A1F8CVF8"/>
<keyword evidence="3 4" id="KW-0687">Ribonucleoprotein</keyword>
<dbReference type="GO" id="GO:0003735">
    <property type="term" value="F:structural constituent of ribosome"/>
    <property type="evidence" value="ECO:0007669"/>
    <property type="project" value="InterPro"/>
</dbReference>
<evidence type="ECO:0000313" key="9">
    <source>
        <dbReference type="Proteomes" id="UP000178999"/>
    </source>
</evidence>
<dbReference type="Pfam" id="PF00828">
    <property type="entry name" value="Ribosomal_L27A"/>
    <property type="match status" value="1"/>
</dbReference>
<dbReference type="NCBIfam" id="TIGR01071">
    <property type="entry name" value="rplO_bact"/>
    <property type="match status" value="1"/>
</dbReference>
<feature type="domain" description="Large ribosomal subunit protein uL15/eL18" evidence="7">
    <location>
        <begin position="77"/>
        <end position="145"/>
    </location>
</feature>
<keyword evidence="4" id="KW-0699">rRNA-binding</keyword>
<dbReference type="InterPro" id="IPR001196">
    <property type="entry name" value="Ribosomal_uL15_CS"/>
</dbReference>
<dbReference type="InterPro" id="IPR030878">
    <property type="entry name" value="Ribosomal_uL15"/>
</dbReference>
<dbReference type="InterPro" id="IPR036227">
    <property type="entry name" value="Ribosomal_uL15/eL18_sf"/>
</dbReference>
<evidence type="ECO:0000256" key="6">
    <source>
        <dbReference type="SAM" id="MobiDB-lite"/>
    </source>
</evidence>
<dbReference type="PROSITE" id="PS00475">
    <property type="entry name" value="RIBOSOMAL_L15"/>
    <property type="match status" value="1"/>
</dbReference>
<comment type="caution">
    <text evidence="8">The sequence shown here is derived from an EMBL/GenBank/DDBJ whole genome shotgun (WGS) entry which is preliminary data.</text>
</comment>
<comment type="subunit">
    <text evidence="4">Part of the 50S ribosomal subunit.</text>
</comment>
<evidence type="ECO:0000256" key="4">
    <source>
        <dbReference type="HAMAP-Rule" id="MF_01341"/>
    </source>
</evidence>
<dbReference type="Proteomes" id="UP000178999">
    <property type="component" value="Unassembled WGS sequence"/>
</dbReference>
<dbReference type="STRING" id="1802538.A2382_05230"/>
<protein>
    <recommendedName>
        <fullName evidence="4">Large ribosomal subunit protein uL15</fullName>
    </recommendedName>
</protein>
<evidence type="ECO:0000259" key="7">
    <source>
        <dbReference type="Pfam" id="PF00828"/>
    </source>
</evidence>
<evidence type="ECO:0000313" key="8">
    <source>
        <dbReference type="EMBL" id="OGM80056.1"/>
    </source>
</evidence>
<dbReference type="Gene3D" id="3.100.10.10">
    <property type="match status" value="1"/>
</dbReference>
<dbReference type="SUPFAM" id="SSF52080">
    <property type="entry name" value="Ribosomal proteins L15p and L18e"/>
    <property type="match status" value="1"/>
</dbReference>
<keyword evidence="4" id="KW-0694">RNA-binding</keyword>
<dbReference type="PANTHER" id="PTHR12934">
    <property type="entry name" value="50S RIBOSOMAL PROTEIN L15"/>
    <property type="match status" value="1"/>
</dbReference>
<organism evidence="8 9">
    <name type="scientific">Candidatus Woesebacteria bacterium RIFOXYB1_FULL_38_16</name>
    <dbReference type="NCBI Taxonomy" id="1802538"/>
    <lineage>
        <taxon>Bacteria</taxon>
        <taxon>Candidatus Woeseibacteriota</taxon>
    </lineage>
</organism>
<evidence type="ECO:0000256" key="3">
    <source>
        <dbReference type="ARBA" id="ARBA00023274"/>
    </source>
</evidence>
<comment type="function">
    <text evidence="4">Binds to the 23S rRNA.</text>
</comment>
<dbReference type="PANTHER" id="PTHR12934:SF11">
    <property type="entry name" value="LARGE RIBOSOMAL SUBUNIT PROTEIN UL15M"/>
    <property type="match status" value="1"/>
</dbReference>
<keyword evidence="2 4" id="KW-0689">Ribosomal protein</keyword>
<accession>A0A1F8CVF8</accession>
<evidence type="ECO:0000256" key="1">
    <source>
        <dbReference type="ARBA" id="ARBA00007320"/>
    </source>
</evidence>
<proteinExistence type="inferred from homology"/>
<feature type="compositionally biased region" description="Gly residues" evidence="6">
    <location>
        <begin position="17"/>
        <end position="32"/>
    </location>
</feature>
<sequence>MKGLIKVVTRRRKRLGRGYGSGKGGHTVGRGQKGQKARTKVDVLFEGMKVKKSLLRRLPIQRGKGKFKTLEKSPMVLNLARLSVFGEGSMVNLSEVIKAKLVDAKEAKSRGVKILGQGNIEKKLQIDLPISKSAALKVVKAGGKIIE</sequence>
<evidence type="ECO:0000256" key="5">
    <source>
        <dbReference type="RuleBase" id="RU003888"/>
    </source>
</evidence>